<organism evidence="1">
    <name type="scientific">Siphoviridae sp. ctPJC19</name>
    <dbReference type="NCBI Taxonomy" id="2826321"/>
    <lineage>
        <taxon>Viruses</taxon>
        <taxon>Duplodnaviria</taxon>
        <taxon>Heunggongvirae</taxon>
        <taxon>Uroviricota</taxon>
        <taxon>Caudoviricetes</taxon>
    </lineage>
</organism>
<accession>A0A8S5M559</accession>
<proteinExistence type="predicted"/>
<evidence type="ECO:0000313" key="1">
    <source>
        <dbReference type="EMBL" id="DAD77366.1"/>
    </source>
</evidence>
<protein>
    <submittedName>
        <fullName evidence="1">Uncharacterized protein</fullName>
    </submittedName>
</protein>
<dbReference type="EMBL" id="BK014824">
    <property type="protein sequence ID" value="DAD77366.1"/>
    <property type="molecule type" value="Genomic_DNA"/>
</dbReference>
<reference evidence="1" key="1">
    <citation type="journal article" date="2021" name="Proc. Natl. Acad. Sci. U.S.A.">
        <title>A Catalog of Tens of Thousands of Viruses from Human Metagenomes Reveals Hidden Associations with Chronic Diseases.</title>
        <authorList>
            <person name="Tisza M.J."/>
            <person name="Buck C.B."/>
        </authorList>
    </citation>
    <scope>NUCLEOTIDE SEQUENCE</scope>
    <source>
        <strain evidence="1">CtPJC19</strain>
    </source>
</reference>
<name>A0A8S5M559_9CAUD</name>
<sequence>MASRLSIENDRLKVGQVKRVTSNNGNKIDSITLLLNESVEVLFAPNGNTLEFTVSNPNIDMSNLDCTIDKETLRDLVISFKDAYNQIISNESEGTNS</sequence>